<gene>
    <name evidence="1" type="ORF">QNI29_13865</name>
</gene>
<dbReference type="Proteomes" id="UP001236652">
    <property type="component" value="Chromosome"/>
</dbReference>
<evidence type="ECO:0000313" key="2">
    <source>
        <dbReference type="Proteomes" id="UP001236652"/>
    </source>
</evidence>
<proteinExistence type="predicted"/>
<dbReference type="RefSeq" id="WP_231417097.1">
    <property type="nucleotide sequence ID" value="NZ_CP126446.1"/>
</dbReference>
<protein>
    <submittedName>
        <fullName evidence="1">Uncharacterized protein</fullName>
    </submittedName>
</protein>
<keyword evidence="2" id="KW-1185">Reference proteome</keyword>
<sequence length="288" mass="33492">MEPIYQSHNLQKFIATWKDERKIKGLLNQQGLEWVYGTYIEEELVALLIGWKNELHPYATYINIFRSDRYSWSEIEGEGLWKPVSDEGFFQIIVDESEHEKGYQLKKKGFIELRKTYLSCLDVTGVKGTQMKTDYIKTLEWALGDARVSKQLFMLVKRTYEETHRGNPVKDMNPYEWKELLLNDYVLKKESFVLLDPDTDGVTGFSFLHNSGDPDILEQGWLGVDEIDCIDRLYDVIQLQYSLAQGTGVKKVEGEFDTTSPYAMWLMDTFPFMKGDVLITYQLGSNHS</sequence>
<organism evidence="1 2">
    <name type="scientific">Pontibacillus chungwhensis</name>
    <dbReference type="NCBI Taxonomy" id="265426"/>
    <lineage>
        <taxon>Bacteria</taxon>
        <taxon>Bacillati</taxon>
        <taxon>Bacillota</taxon>
        <taxon>Bacilli</taxon>
        <taxon>Bacillales</taxon>
        <taxon>Bacillaceae</taxon>
        <taxon>Pontibacillus</taxon>
    </lineage>
</organism>
<evidence type="ECO:0000313" key="1">
    <source>
        <dbReference type="EMBL" id="WIF96832.1"/>
    </source>
</evidence>
<name>A0ABY8UTJ7_9BACI</name>
<reference evidence="1 2" key="1">
    <citation type="submission" date="2023-05" db="EMBL/GenBank/DDBJ databases">
        <title>Comparative genomics reveals the evidence of polycyclic aromatic hydrocarbons degradation in moderately halophilic genus Pontibacillus.</title>
        <authorList>
            <person name="Yang H."/>
            <person name="Qian Z."/>
        </authorList>
    </citation>
    <scope>NUCLEOTIDE SEQUENCE [LARGE SCALE GENOMIC DNA]</scope>
    <source>
        <strain evidence="2">HN14</strain>
    </source>
</reference>
<accession>A0ABY8UTJ7</accession>
<dbReference type="EMBL" id="CP126446">
    <property type="protein sequence ID" value="WIF96832.1"/>
    <property type="molecule type" value="Genomic_DNA"/>
</dbReference>